<dbReference type="AlphaFoldDB" id="A0A0C9VA90"/>
<sequence length="401" mass="45194">MFQGLKWYCRSCAYNEITQYSPLLLFLSSPNLVVVSWSGCSTERIPALGHRGKTGCLLSSAPLKLSCRRSLQVDFFMENGYVVIKQAFTQQKSDDWTKELWTRLGCDPNDKATWPTDKDRIHMPVHNREAVKTFAPKAWGAMTELLGGEERIAENSGWWGDSFIVNLGSEELERQKESLHPHDLDNWHVDGDFFVHFLDSPEQGLLVIPIFSEIIPRGGGTYISPDGIDMIANLLAAHPEGLVPSPRMCFTPSNSTYANPRDDPHFWSHLQEVKQCNKFVEVTGKVGDVVLLHPLMLHSASKNHLRIPRVITNPPVALKEPFNFNRENPDEYSLVEKKTLKALGVDRLDYKIAAERRQVVPERVRIQQKMLEEERKRLAELAAAKEAGASNVATPAPISVA</sequence>
<name>A0A0C9VA90_9AGAM</name>
<evidence type="ECO:0000313" key="2">
    <source>
        <dbReference type="Proteomes" id="UP000053820"/>
    </source>
</evidence>
<dbReference type="Gene3D" id="2.60.120.620">
    <property type="entry name" value="q2cbj1_9rhob like domain"/>
    <property type="match status" value="1"/>
</dbReference>
<evidence type="ECO:0000313" key="1">
    <source>
        <dbReference type="EMBL" id="KIJ62599.1"/>
    </source>
</evidence>
<dbReference type="Proteomes" id="UP000053820">
    <property type="component" value="Unassembled WGS sequence"/>
</dbReference>
<keyword evidence="2" id="KW-1185">Reference proteome</keyword>
<reference evidence="1 2" key="1">
    <citation type="submission" date="2014-04" db="EMBL/GenBank/DDBJ databases">
        <title>Evolutionary Origins and Diversification of the Mycorrhizal Mutualists.</title>
        <authorList>
            <consortium name="DOE Joint Genome Institute"/>
            <consortium name="Mycorrhizal Genomics Consortium"/>
            <person name="Kohler A."/>
            <person name="Kuo A."/>
            <person name="Nagy L.G."/>
            <person name="Floudas D."/>
            <person name="Copeland A."/>
            <person name="Barry K.W."/>
            <person name="Cichocki N."/>
            <person name="Veneault-Fourrey C."/>
            <person name="LaButti K."/>
            <person name="Lindquist E.A."/>
            <person name="Lipzen A."/>
            <person name="Lundell T."/>
            <person name="Morin E."/>
            <person name="Murat C."/>
            <person name="Riley R."/>
            <person name="Ohm R."/>
            <person name="Sun H."/>
            <person name="Tunlid A."/>
            <person name="Henrissat B."/>
            <person name="Grigoriev I.V."/>
            <person name="Hibbett D.S."/>
            <person name="Martin F."/>
        </authorList>
    </citation>
    <scope>NUCLEOTIDE SEQUENCE [LARGE SCALE GENOMIC DNA]</scope>
    <source>
        <strain evidence="1 2">MD-312</strain>
    </source>
</reference>
<protein>
    <recommendedName>
        <fullName evidence="3">Phytanoyl-CoA dioxygenase</fullName>
    </recommendedName>
</protein>
<accession>A0A0C9VA90</accession>
<organism evidence="1 2">
    <name type="scientific">Hydnomerulius pinastri MD-312</name>
    <dbReference type="NCBI Taxonomy" id="994086"/>
    <lineage>
        <taxon>Eukaryota</taxon>
        <taxon>Fungi</taxon>
        <taxon>Dikarya</taxon>
        <taxon>Basidiomycota</taxon>
        <taxon>Agaricomycotina</taxon>
        <taxon>Agaricomycetes</taxon>
        <taxon>Agaricomycetidae</taxon>
        <taxon>Boletales</taxon>
        <taxon>Boletales incertae sedis</taxon>
        <taxon>Leucogyrophana</taxon>
    </lineage>
</organism>
<dbReference type="OrthoDB" id="4664297at2759"/>
<dbReference type="EMBL" id="KN839854">
    <property type="protein sequence ID" value="KIJ62599.1"/>
    <property type="molecule type" value="Genomic_DNA"/>
</dbReference>
<gene>
    <name evidence="1" type="ORF">HYDPIDRAFT_114250</name>
</gene>
<dbReference type="SUPFAM" id="SSF51197">
    <property type="entry name" value="Clavaminate synthase-like"/>
    <property type="match status" value="1"/>
</dbReference>
<proteinExistence type="predicted"/>
<dbReference type="HOGENOM" id="CLU_053011_0_0_1"/>
<evidence type="ECO:0008006" key="3">
    <source>
        <dbReference type="Google" id="ProtNLM"/>
    </source>
</evidence>